<accession>A0A2H3SKQ9</accession>
<evidence type="ECO:0000256" key="1">
    <source>
        <dbReference type="PROSITE-ProRule" id="PRU10141"/>
    </source>
</evidence>
<dbReference type="OrthoDB" id="3432781at2759"/>
<dbReference type="GO" id="GO:0005524">
    <property type="term" value="F:ATP binding"/>
    <property type="evidence" value="ECO:0007669"/>
    <property type="project" value="UniProtKB-UniRule"/>
</dbReference>
<dbReference type="VEuPathDB" id="FungiDB:FOIG_08989"/>
<evidence type="ECO:0000313" key="4">
    <source>
        <dbReference type="Proteomes" id="UP000219369"/>
    </source>
</evidence>
<dbReference type="InterPro" id="IPR017441">
    <property type="entry name" value="Protein_kinase_ATP_BS"/>
</dbReference>
<keyword evidence="1" id="KW-0067">ATP-binding</keyword>
<feature type="binding site" evidence="1">
    <location>
        <position position="54"/>
    </location>
    <ligand>
        <name>ATP</name>
        <dbReference type="ChEBI" id="CHEBI:30616"/>
    </ligand>
</feature>
<dbReference type="VEuPathDB" id="FungiDB:FOMG_07450"/>
<protein>
    <recommendedName>
        <fullName evidence="5">Protein kinase domain-containing protein</fullName>
    </recommendedName>
</protein>
<dbReference type="EMBL" id="FMJY01000001">
    <property type="protein sequence ID" value="SCO77067.1"/>
    <property type="molecule type" value="Genomic_DNA"/>
</dbReference>
<organism evidence="3 4">
    <name type="scientific">Fusarium oxysporum</name>
    <name type="common">Fusarium vascular wilt</name>
    <dbReference type="NCBI Taxonomy" id="5507"/>
    <lineage>
        <taxon>Eukaryota</taxon>
        <taxon>Fungi</taxon>
        <taxon>Dikarya</taxon>
        <taxon>Ascomycota</taxon>
        <taxon>Pezizomycotina</taxon>
        <taxon>Sordariomycetes</taxon>
        <taxon>Hypocreomycetidae</taxon>
        <taxon>Hypocreales</taxon>
        <taxon>Nectriaceae</taxon>
        <taxon>Fusarium</taxon>
        <taxon>Fusarium oxysporum species complex</taxon>
    </lineage>
</organism>
<feature type="compositionally biased region" description="Basic residues" evidence="2">
    <location>
        <begin position="363"/>
        <end position="373"/>
    </location>
</feature>
<evidence type="ECO:0000256" key="2">
    <source>
        <dbReference type="SAM" id="MobiDB-lite"/>
    </source>
</evidence>
<dbReference type="InterPro" id="IPR011009">
    <property type="entry name" value="Kinase-like_dom_sf"/>
</dbReference>
<evidence type="ECO:0008006" key="5">
    <source>
        <dbReference type="Google" id="ProtNLM"/>
    </source>
</evidence>
<dbReference type="VEuPathDB" id="FungiDB:HZS61_002775"/>
<dbReference type="VEuPathDB" id="FungiDB:FOC4_g10009007"/>
<dbReference type="InterPro" id="IPR025213">
    <property type="entry name" value="Sim4_Fta2"/>
</dbReference>
<dbReference type="Pfam" id="PF13095">
    <property type="entry name" value="FTA2"/>
    <property type="match status" value="1"/>
</dbReference>
<keyword evidence="1" id="KW-0547">Nucleotide-binding</keyword>
<sequence>MPPSKPLPDCDGPKLECFLDDITTGDFKILGFLGAGCHSQVWKAEIYGEVYAIKIFSDLGAKEPSFIMSAFDKAPESEDDPEPLVANDELSQSTIDSLRLHATSFYNECRVFGRLKELDREHLAIKAYGYLKFDLDDARVQQYFLPFMQAEQATLARQGKTSPTTADMICSRFQHYDLKTPLMAIVKEWIPLRRHQTMPHVLTQKQMRSLPRLLRNLHELHKSGIVVRDLKMQQYLDGKLADFSFAWTIPHIFGPESGLRPRWSFESMAAWDLKCFQDMLNCFDRKAEEMVPRMRKHNQVAWRKDDVYEHLRPRPQMYGPFLPLLIYDSDVKLMKYRPPFDPAKFNWRTVQKSTKKGVTGRVTKTKAPQRRALRAAPKERRTK</sequence>
<dbReference type="SUPFAM" id="SSF56112">
    <property type="entry name" value="Protein kinase-like (PK-like)"/>
    <property type="match status" value="1"/>
</dbReference>
<dbReference type="Proteomes" id="UP000219369">
    <property type="component" value="Unassembled WGS sequence"/>
</dbReference>
<proteinExistence type="predicted"/>
<name>A0A2H3SKQ9_FUSOX</name>
<reference evidence="4" key="1">
    <citation type="submission" date="2016-09" db="EMBL/GenBank/DDBJ databases">
        <authorList>
            <person name="Guldener U."/>
        </authorList>
    </citation>
    <scope>NUCLEOTIDE SEQUENCE [LARGE SCALE GENOMIC DNA]</scope>
    <source>
        <strain evidence="4">V64-1</strain>
    </source>
</reference>
<evidence type="ECO:0000313" key="3">
    <source>
        <dbReference type="EMBL" id="SCO77067.1"/>
    </source>
</evidence>
<feature type="region of interest" description="Disordered" evidence="2">
    <location>
        <begin position="352"/>
        <end position="383"/>
    </location>
</feature>
<dbReference type="VEuPathDB" id="FungiDB:FOC1_g10009920"/>
<dbReference type="AlphaFoldDB" id="A0A2H3SKQ9"/>
<dbReference type="VEuPathDB" id="FungiDB:FOXG_10659"/>
<dbReference type="VEuPathDB" id="FungiDB:FOZG_10155"/>
<dbReference type="PROSITE" id="PS00107">
    <property type="entry name" value="PROTEIN_KINASE_ATP"/>
    <property type="match status" value="1"/>
</dbReference>
<gene>
    <name evidence="3" type="ORF">FRV6_01279</name>
</gene>